<dbReference type="STRING" id="756272.Plabr_4669"/>
<keyword evidence="1" id="KW-0472">Membrane</keyword>
<feature type="transmembrane region" description="Helical" evidence="1">
    <location>
        <begin position="56"/>
        <end position="79"/>
    </location>
</feature>
<dbReference type="OrthoDB" id="140980at2"/>
<dbReference type="PANTHER" id="PTHR43044">
    <property type="match status" value="1"/>
</dbReference>
<feature type="transmembrane region" description="Helical" evidence="1">
    <location>
        <begin position="187"/>
        <end position="208"/>
    </location>
</feature>
<dbReference type="AlphaFoldDB" id="F0SPD2"/>
<dbReference type="RefSeq" id="WP_013630944.1">
    <property type="nucleotide sequence ID" value="NC_015174.1"/>
</dbReference>
<feature type="transmembrane region" description="Helical" evidence="1">
    <location>
        <begin position="31"/>
        <end position="50"/>
    </location>
</feature>
<keyword evidence="1" id="KW-0812">Transmembrane</keyword>
<accession>F0SPD2</accession>
<dbReference type="KEGG" id="pbs:Plabr_4669"/>
<proteinExistence type="predicted"/>
<protein>
    <submittedName>
        <fullName evidence="2">Quinol:cytochrome c oxidoreductase quinone-binding subunit 2</fullName>
    </submittedName>
</protein>
<feature type="transmembrane region" description="Helical" evidence="1">
    <location>
        <begin position="91"/>
        <end position="114"/>
    </location>
</feature>
<dbReference type="PANTHER" id="PTHR43044:SF1">
    <property type="entry name" value="QUINOL:CYTOCHROME C OXIDOREDUCTASE QUINONE-BINDING SUBUNIT 2"/>
    <property type="match status" value="1"/>
</dbReference>
<feature type="transmembrane region" description="Helical" evidence="1">
    <location>
        <begin position="220"/>
        <end position="242"/>
    </location>
</feature>
<evidence type="ECO:0000313" key="3">
    <source>
        <dbReference type="Proteomes" id="UP000006860"/>
    </source>
</evidence>
<evidence type="ECO:0000313" key="2">
    <source>
        <dbReference type="EMBL" id="ADY62240.1"/>
    </source>
</evidence>
<dbReference type="eggNOG" id="COG4531">
    <property type="taxonomic scope" value="Bacteria"/>
</dbReference>
<feature type="transmembrane region" description="Helical" evidence="1">
    <location>
        <begin position="364"/>
        <end position="386"/>
    </location>
</feature>
<feature type="transmembrane region" description="Helical" evidence="1">
    <location>
        <begin position="304"/>
        <end position="321"/>
    </location>
</feature>
<feature type="transmembrane region" description="Helical" evidence="1">
    <location>
        <begin position="263"/>
        <end position="284"/>
    </location>
</feature>
<sequence length="408" mass="45725">MAHHDGHTIEVSDPGTVGQTAGSAASTALKAGLAGLVIAVILAAIGGGWQRFLFSYLHNLVFVVGIAIGALGFVLLQHLTRAGWSAVVRRFAEILTMLFVPCGVLFLFIIVLVLSGNDLLYIWNNTAVAENDVLVRHKMIYLNRTWFTIRAVAYFLFWIGCAWFYLKTSARQDASGDPKLSLKMERFAPVSLLLFGLSLTFAGIDWVMSLDPHWFSTIIGVYYFASCSVSFYAMLALMVYSANNKGLLTREITAEHRHDIGKLLFGFNCFWAYIAFSQYLLYWYANIPEETVWYMRRQENGWEVVSMILIVGHFVIPFLGLMSRTVKRNSKQLAGWAVYLLVMVWIDLYWLIMPEVSPESPVPSLIDFACLLGVGGLAVLGVLKLAGDYSLIARKDPRLPESLHFHNI</sequence>
<dbReference type="Proteomes" id="UP000006860">
    <property type="component" value="Chromosome"/>
</dbReference>
<reference evidence="3" key="1">
    <citation type="submission" date="2011-02" db="EMBL/GenBank/DDBJ databases">
        <title>The complete genome of Planctomyces brasiliensis DSM 5305.</title>
        <authorList>
            <person name="Lucas S."/>
            <person name="Copeland A."/>
            <person name="Lapidus A."/>
            <person name="Bruce D."/>
            <person name="Goodwin L."/>
            <person name="Pitluck S."/>
            <person name="Kyrpides N."/>
            <person name="Mavromatis K."/>
            <person name="Pagani I."/>
            <person name="Ivanova N."/>
            <person name="Ovchinnikova G."/>
            <person name="Lu M."/>
            <person name="Detter J.C."/>
            <person name="Han C."/>
            <person name="Land M."/>
            <person name="Hauser L."/>
            <person name="Markowitz V."/>
            <person name="Cheng J.-F."/>
            <person name="Hugenholtz P."/>
            <person name="Woyke T."/>
            <person name="Wu D."/>
            <person name="Tindall B."/>
            <person name="Pomrenke H.G."/>
            <person name="Brambilla E."/>
            <person name="Klenk H.-P."/>
            <person name="Eisen J.A."/>
        </authorList>
    </citation>
    <scope>NUCLEOTIDE SEQUENCE [LARGE SCALE GENOMIC DNA]</scope>
    <source>
        <strain evidence="3">ATCC 49424 / DSM 5305 / JCM 21570 / NBRC 103401 / IFAM 1448</strain>
    </source>
</reference>
<feature type="transmembrane region" description="Helical" evidence="1">
    <location>
        <begin position="333"/>
        <end position="352"/>
    </location>
</feature>
<dbReference type="EMBL" id="CP002546">
    <property type="protein sequence ID" value="ADY62240.1"/>
    <property type="molecule type" value="Genomic_DNA"/>
</dbReference>
<name>F0SPD2_RUBBR</name>
<organism evidence="2 3">
    <name type="scientific">Rubinisphaera brasiliensis (strain ATCC 49424 / DSM 5305 / JCM 21570 / IAM 15109 / NBRC 103401 / IFAM 1448)</name>
    <name type="common">Planctomyces brasiliensis</name>
    <dbReference type="NCBI Taxonomy" id="756272"/>
    <lineage>
        <taxon>Bacteria</taxon>
        <taxon>Pseudomonadati</taxon>
        <taxon>Planctomycetota</taxon>
        <taxon>Planctomycetia</taxon>
        <taxon>Planctomycetales</taxon>
        <taxon>Planctomycetaceae</taxon>
        <taxon>Rubinisphaera</taxon>
    </lineage>
</organism>
<evidence type="ECO:0000256" key="1">
    <source>
        <dbReference type="SAM" id="Phobius"/>
    </source>
</evidence>
<keyword evidence="3" id="KW-1185">Reference proteome</keyword>
<feature type="transmembrane region" description="Helical" evidence="1">
    <location>
        <begin position="147"/>
        <end position="166"/>
    </location>
</feature>
<keyword evidence="1" id="KW-1133">Transmembrane helix</keyword>
<dbReference type="HOGENOM" id="CLU_042661_1_0_0"/>
<gene>
    <name evidence="2" type="ordered locus">Plabr_4669</name>
</gene>